<name>A0A024GNJ4_9STRA</name>
<proteinExistence type="predicted"/>
<reference evidence="1 2" key="1">
    <citation type="submission" date="2012-05" db="EMBL/GenBank/DDBJ databases">
        <title>Recombination and specialization in a pathogen metapopulation.</title>
        <authorList>
            <person name="Gardiner A."/>
            <person name="Kemen E."/>
            <person name="Schultz-Larsen T."/>
            <person name="MacLean D."/>
            <person name="Van Oosterhout C."/>
            <person name="Jones J.D.G."/>
        </authorList>
    </citation>
    <scope>NUCLEOTIDE SEQUENCE [LARGE SCALE GENOMIC DNA]</scope>
    <source>
        <strain evidence="1 2">Ac Nc2</strain>
    </source>
</reference>
<dbReference type="OrthoDB" id="68301at2759"/>
<evidence type="ECO:0000313" key="1">
    <source>
        <dbReference type="EMBL" id="CCI48434.1"/>
    </source>
</evidence>
<protein>
    <recommendedName>
        <fullName evidence="3">IMS import disulfide relay-system CHCH-CHCH-like Cx9C domain-containing protein</fullName>
    </recommendedName>
</protein>
<dbReference type="Proteomes" id="UP000053237">
    <property type="component" value="Unassembled WGS sequence"/>
</dbReference>
<gene>
    <name evidence="1" type="ORF">BN9_095640</name>
</gene>
<dbReference type="EMBL" id="CAIX01000226">
    <property type="protein sequence ID" value="CCI48434.1"/>
    <property type="molecule type" value="Genomic_DNA"/>
</dbReference>
<evidence type="ECO:0008006" key="3">
    <source>
        <dbReference type="Google" id="ProtNLM"/>
    </source>
</evidence>
<accession>A0A024GNJ4</accession>
<keyword evidence="2" id="KW-1185">Reference proteome</keyword>
<comment type="caution">
    <text evidence="1">The sequence shown here is derived from an EMBL/GenBank/DDBJ whole genome shotgun (WGS) entry which is preliminary data.</text>
</comment>
<sequence length="69" mass="7749">MCAKPANLFFDCFYKNGKQENGVADPDIGNRALQLCATSLQQYNHCIDQSAAKSIKPLTRAPEVYRVRE</sequence>
<evidence type="ECO:0000313" key="2">
    <source>
        <dbReference type="Proteomes" id="UP000053237"/>
    </source>
</evidence>
<dbReference type="AlphaFoldDB" id="A0A024GNJ4"/>
<dbReference type="InParanoid" id="A0A024GNJ4"/>
<organism evidence="1 2">
    <name type="scientific">Albugo candida</name>
    <dbReference type="NCBI Taxonomy" id="65357"/>
    <lineage>
        <taxon>Eukaryota</taxon>
        <taxon>Sar</taxon>
        <taxon>Stramenopiles</taxon>
        <taxon>Oomycota</taxon>
        <taxon>Peronosporomycetes</taxon>
        <taxon>Albuginales</taxon>
        <taxon>Albuginaceae</taxon>
        <taxon>Albugo</taxon>
    </lineage>
</organism>